<accession>A0A3B1BZW9</accession>
<keyword evidence="4" id="KW-0520">NAD</keyword>
<dbReference type="Gene3D" id="3.30.360.10">
    <property type="entry name" value="Dihydrodipicolinate Reductase, domain 2"/>
    <property type="match status" value="1"/>
</dbReference>
<organism evidence="8">
    <name type="scientific">hydrothermal vent metagenome</name>
    <dbReference type="NCBI Taxonomy" id="652676"/>
    <lineage>
        <taxon>unclassified sequences</taxon>
        <taxon>metagenomes</taxon>
        <taxon>ecological metagenomes</taxon>
    </lineage>
</organism>
<dbReference type="GO" id="GO:0000166">
    <property type="term" value="F:nucleotide binding"/>
    <property type="evidence" value="ECO:0007669"/>
    <property type="project" value="InterPro"/>
</dbReference>
<dbReference type="InterPro" id="IPR049303">
    <property type="entry name" value="Glyco_hydro_109_C"/>
</dbReference>
<evidence type="ECO:0000256" key="2">
    <source>
        <dbReference type="ARBA" id="ARBA00009329"/>
    </source>
</evidence>
<dbReference type="InterPro" id="IPR050463">
    <property type="entry name" value="Gfo/Idh/MocA_oxidrdct_glycsds"/>
</dbReference>
<comment type="similarity">
    <text evidence="2">Belongs to the Gfo/Idh/MocA family. Glycosyl hydrolase 109 subfamily.</text>
</comment>
<keyword evidence="3" id="KW-0378">Hydrolase</keyword>
<dbReference type="EMBL" id="UOGD01000075">
    <property type="protein sequence ID" value="VAX17314.1"/>
    <property type="molecule type" value="Genomic_DNA"/>
</dbReference>
<evidence type="ECO:0000259" key="7">
    <source>
        <dbReference type="Pfam" id="PF21252"/>
    </source>
</evidence>
<feature type="domain" description="Gfo/Idh/MocA-like oxidoreductase N-terminal" evidence="6">
    <location>
        <begin position="38"/>
        <end position="164"/>
    </location>
</feature>
<evidence type="ECO:0000259" key="6">
    <source>
        <dbReference type="Pfam" id="PF01408"/>
    </source>
</evidence>
<dbReference type="InterPro" id="IPR036291">
    <property type="entry name" value="NAD(P)-bd_dom_sf"/>
</dbReference>
<evidence type="ECO:0000256" key="1">
    <source>
        <dbReference type="ARBA" id="ARBA00001911"/>
    </source>
</evidence>
<dbReference type="GO" id="GO:0016798">
    <property type="term" value="F:hydrolase activity, acting on glycosyl bonds"/>
    <property type="evidence" value="ECO:0007669"/>
    <property type="project" value="UniProtKB-KW"/>
</dbReference>
<comment type="cofactor">
    <cofactor evidence="1">
        <name>NAD(+)</name>
        <dbReference type="ChEBI" id="CHEBI:57540"/>
    </cofactor>
</comment>
<protein>
    <submittedName>
        <fullName evidence="8">Oxidoreductase, Gfo/Idh/MocA family</fullName>
    </submittedName>
</protein>
<dbReference type="Pfam" id="PF01408">
    <property type="entry name" value="GFO_IDH_MocA"/>
    <property type="match status" value="1"/>
</dbReference>
<dbReference type="PANTHER" id="PTHR43818:SF1">
    <property type="entry name" value="GLYCOSYL HYDROLASE FAMILY 109 PROTEIN"/>
    <property type="match status" value="1"/>
</dbReference>
<proteinExistence type="inferred from homology"/>
<gene>
    <name evidence="8" type="ORF">MNBD_IGNAVI01-129</name>
</gene>
<dbReference type="SUPFAM" id="SSF55347">
    <property type="entry name" value="Glyceraldehyde-3-phosphate dehydrogenase-like, C-terminal domain"/>
    <property type="match status" value="1"/>
</dbReference>
<dbReference type="Gene3D" id="3.40.50.720">
    <property type="entry name" value="NAD(P)-binding Rossmann-like Domain"/>
    <property type="match status" value="1"/>
</dbReference>
<dbReference type="InterPro" id="IPR000683">
    <property type="entry name" value="Gfo/Idh/MocA-like_OxRdtase_N"/>
</dbReference>
<evidence type="ECO:0000313" key="8">
    <source>
        <dbReference type="EMBL" id="VAX17314.1"/>
    </source>
</evidence>
<dbReference type="SUPFAM" id="SSF51735">
    <property type="entry name" value="NAD(P)-binding Rossmann-fold domains"/>
    <property type="match status" value="1"/>
</dbReference>
<evidence type="ECO:0000256" key="4">
    <source>
        <dbReference type="ARBA" id="ARBA00023027"/>
    </source>
</evidence>
<evidence type="ECO:0000256" key="3">
    <source>
        <dbReference type="ARBA" id="ARBA00022801"/>
    </source>
</evidence>
<keyword evidence="5" id="KW-0326">Glycosidase</keyword>
<evidence type="ECO:0000256" key="5">
    <source>
        <dbReference type="ARBA" id="ARBA00023295"/>
    </source>
</evidence>
<dbReference type="PANTHER" id="PTHR43818">
    <property type="entry name" value="BCDNA.GH03377"/>
    <property type="match status" value="1"/>
</dbReference>
<dbReference type="AlphaFoldDB" id="A0A3B1BZW9"/>
<reference evidence="8" key="1">
    <citation type="submission" date="2018-06" db="EMBL/GenBank/DDBJ databases">
        <authorList>
            <person name="Zhirakovskaya E."/>
        </authorList>
    </citation>
    <scope>NUCLEOTIDE SEQUENCE</scope>
</reference>
<dbReference type="Pfam" id="PF21252">
    <property type="entry name" value="Glyco_hydro_109_C"/>
    <property type="match status" value="1"/>
</dbReference>
<feature type="domain" description="Glycosyl hydrolase 109 C-terminal" evidence="7">
    <location>
        <begin position="175"/>
        <end position="344"/>
    </location>
</feature>
<sequence>MTMTRRNFMQTNAVVALGLAASSVGFRIIDNGKEKKTVRVGVVGTGNRGRGLLKVLLSLDNVEIPALCDINKEHLDKALKILADAGRKKPDTYSKDEYDFKNMMDRDDLDAVIIATYWEWHTPMAVYAMKAGKYAGTEVPAAYTLDECWDLVNTHEETGVPCMMLENWSFRRDNLAVLNMIRKGLLGNIVHAHCAHSHDCIDHWFFDPKTGMDRWAAKFLLEHNRDQYPTHQVGPVISWLDIGCGDYYDYITSTATDGFSINEYFLDRFGPEHPNAKRKFAQGDIVSTVVRTKKGKTIVINYDMQSPRPYDNRWMVQGTRGIYNEQRNSVYLKDVSPKYHEWEPFPPYQDKYENSWWQEMKNKAGGFSHGGTDYLELKLFVEAVRNKTQTPLDVYDAAIMSVIGPLSEISIANGSLPVNVPDFTKGKWKTRKPSFAV</sequence>
<name>A0A3B1BZW9_9ZZZZ</name>